<dbReference type="Proteomes" id="UP000688137">
    <property type="component" value="Unassembled WGS sequence"/>
</dbReference>
<dbReference type="InterPro" id="IPR001683">
    <property type="entry name" value="PX_dom"/>
</dbReference>
<accession>A0A8S1PNC8</accession>
<sequence length="534" mass="64560">MSQNFTKEQQLLIDEIINKGYNQEDFEYFVFQKEPEKGHDLSKWTYDELFNIIQQYQLEKQQQLQIQTPLNEPESPEILSSFSFIDKEVSAQNQKQEAIKINEKMHILPYEKTIKCKQQYFFIDENVELQFEISAPIEERGGILDFFSKSIVFPIQVNPMEWKIKRTLQDFAQLRNLLCAAFPELIIPSFPYKDIDDYDIIMKEQENILKVLTIFLQIYNKKPIIRTIASSLHFLNETNSKQFQSKFYNEQNLIKQFNLNQKQSKTGTLQVQFNQNQYQKYKDYYTYLNAEQANYELIQKHLEQFAEFTYKGQQSLGFSIEMIQQLCISLPQYFEAQEFGKALSMIKSHFQTQKDFILRSTKQIMDVLLITLVKFKNSRQQLFELKSNLNETFQNFSNEFFLLEKRKEELFTLKDFQKWGLNQELQSKIDINRCFTDLKYAKEFMLPKETFYVNEKKDQYVYMLNHFNEQFDQQFIIETDKLLNEIRFYLDNMRYYTNNQVNNDYEEQLQNWDFLIQEYEEYKFQYSQKLSVNG</sequence>
<name>A0A8S1PNC8_PARPR</name>
<dbReference type="AlphaFoldDB" id="A0A8S1PNC8"/>
<dbReference type="OMA" id="FSIEMIQ"/>
<organism evidence="2 3">
    <name type="scientific">Paramecium primaurelia</name>
    <dbReference type="NCBI Taxonomy" id="5886"/>
    <lineage>
        <taxon>Eukaryota</taxon>
        <taxon>Sar</taxon>
        <taxon>Alveolata</taxon>
        <taxon>Ciliophora</taxon>
        <taxon>Intramacronucleata</taxon>
        <taxon>Oligohymenophorea</taxon>
        <taxon>Peniculida</taxon>
        <taxon>Parameciidae</taxon>
        <taxon>Paramecium</taxon>
    </lineage>
</organism>
<proteinExistence type="predicted"/>
<dbReference type="GO" id="GO:0035091">
    <property type="term" value="F:phosphatidylinositol binding"/>
    <property type="evidence" value="ECO:0007669"/>
    <property type="project" value="InterPro"/>
</dbReference>
<evidence type="ECO:0000313" key="3">
    <source>
        <dbReference type="Proteomes" id="UP000688137"/>
    </source>
</evidence>
<keyword evidence="3" id="KW-1185">Reference proteome</keyword>
<evidence type="ECO:0000313" key="2">
    <source>
        <dbReference type="EMBL" id="CAD8104183.1"/>
    </source>
</evidence>
<protein>
    <recommendedName>
        <fullName evidence="1">PX domain-containing protein</fullName>
    </recommendedName>
</protein>
<reference evidence="2" key="1">
    <citation type="submission" date="2021-01" db="EMBL/GenBank/DDBJ databases">
        <authorList>
            <consortium name="Genoscope - CEA"/>
            <person name="William W."/>
        </authorList>
    </citation>
    <scope>NUCLEOTIDE SEQUENCE</scope>
</reference>
<dbReference type="Pfam" id="PF00787">
    <property type="entry name" value="PX"/>
    <property type="match status" value="1"/>
</dbReference>
<comment type="caution">
    <text evidence="2">The sequence shown here is derived from an EMBL/GenBank/DDBJ whole genome shotgun (WGS) entry which is preliminary data.</text>
</comment>
<evidence type="ECO:0000259" key="1">
    <source>
        <dbReference type="Pfam" id="PF00787"/>
    </source>
</evidence>
<feature type="domain" description="PX" evidence="1">
    <location>
        <begin position="161"/>
        <end position="236"/>
    </location>
</feature>
<gene>
    <name evidence="2" type="ORF">PPRIM_AZ9-3.1.T1230043</name>
</gene>
<dbReference type="EMBL" id="CAJJDM010000126">
    <property type="protein sequence ID" value="CAD8104183.1"/>
    <property type="molecule type" value="Genomic_DNA"/>
</dbReference>